<comment type="caution">
    <text evidence="1">The sequence shown here is derived from an EMBL/GenBank/DDBJ whole genome shotgun (WGS) entry which is preliminary data.</text>
</comment>
<sequence length="264" mass="30527">MLSLRFCNLKKLADEISNLKLLRYLDLSRTGLTSLPDSICMLYNLETLILIHCPLTEFPLDFYKLVSLRHLMLKGVRIKKMPEQIGRLNNLQTLTDFVVGDHKGSDIKELTELNHLCTLRISGLENVIDRVDAVTANLKNKKYLEELCMMFCYSKEIDIFILEVIEPNNNLNKLDIVGYCGNNFPNWIKDRHLPNLISLKLIECKFCSRMPPLGQLSYLRELSISGCRGIETIGEEFYGNNSSNVAFRSLEILQFEKISEWKDW</sequence>
<name>A0ACB0JJ74_TRIPR</name>
<organism evidence="1 2">
    <name type="scientific">Trifolium pratense</name>
    <name type="common">Red clover</name>
    <dbReference type="NCBI Taxonomy" id="57577"/>
    <lineage>
        <taxon>Eukaryota</taxon>
        <taxon>Viridiplantae</taxon>
        <taxon>Streptophyta</taxon>
        <taxon>Embryophyta</taxon>
        <taxon>Tracheophyta</taxon>
        <taxon>Spermatophyta</taxon>
        <taxon>Magnoliopsida</taxon>
        <taxon>eudicotyledons</taxon>
        <taxon>Gunneridae</taxon>
        <taxon>Pentapetalae</taxon>
        <taxon>rosids</taxon>
        <taxon>fabids</taxon>
        <taxon>Fabales</taxon>
        <taxon>Fabaceae</taxon>
        <taxon>Papilionoideae</taxon>
        <taxon>50 kb inversion clade</taxon>
        <taxon>NPAAA clade</taxon>
        <taxon>Hologalegina</taxon>
        <taxon>IRL clade</taxon>
        <taxon>Trifolieae</taxon>
        <taxon>Trifolium</taxon>
    </lineage>
</organism>
<dbReference type="EMBL" id="CASHSV030000034">
    <property type="protein sequence ID" value="CAJ2643891.1"/>
    <property type="molecule type" value="Genomic_DNA"/>
</dbReference>
<evidence type="ECO:0000313" key="2">
    <source>
        <dbReference type="Proteomes" id="UP001177021"/>
    </source>
</evidence>
<reference evidence="1" key="1">
    <citation type="submission" date="2023-10" db="EMBL/GenBank/DDBJ databases">
        <authorList>
            <person name="Rodriguez Cubillos JULIANA M."/>
            <person name="De Vega J."/>
        </authorList>
    </citation>
    <scope>NUCLEOTIDE SEQUENCE</scope>
</reference>
<dbReference type="Proteomes" id="UP001177021">
    <property type="component" value="Unassembled WGS sequence"/>
</dbReference>
<evidence type="ECO:0000313" key="1">
    <source>
        <dbReference type="EMBL" id="CAJ2643891.1"/>
    </source>
</evidence>
<gene>
    <name evidence="1" type="ORF">MILVUS5_LOCUS13038</name>
</gene>
<keyword evidence="2" id="KW-1185">Reference proteome</keyword>
<protein>
    <submittedName>
        <fullName evidence="1">Uncharacterized protein</fullName>
    </submittedName>
</protein>
<proteinExistence type="predicted"/>
<accession>A0ACB0JJ74</accession>